<evidence type="ECO:0000313" key="2">
    <source>
        <dbReference type="EMBL" id="NHZ44934.1"/>
    </source>
</evidence>
<accession>A0ABX0MEY4</accession>
<proteinExistence type="predicted"/>
<comment type="caution">
    <text evidence="2">The sequence shown here is derived from an EMBL/GenBank/DDBJ whole genome shotgun (WGS) entry which is preliminary data.</text>
</comment>
<dbReference type="Proteomes" id="UP000819052">
    <property type="component" value="Unassembled WGS sequence"/>
</dbReference>
<name>A0ABX0MEY4_9BURK</name>
<dbReference type="InterPro" id="IPR024467">
    <property type="entry name" value="Xre/MbcA/ParS-like_toxin-bd"/>
</dbReference>
<dbReference type="EMBL" id="VVIW01000045">
    <property type="protein sequence ID" value="NHZ44934.1"/>
    <property type="molecule type" value="Genomic_DNA"/>
</dbReference>
<keyword evidence="3" id="KW-1185">Reference proteome</keyword>
<evidence type="ECO:0000313" key="3">
    <source>
        <dbReference type="Proteomes" id="UP000819052"/>
    </source>
</evidence>
<dbReference type="Pfam" id="PF09722">
    <property type="entry name" value="Xre_MbcA_ParS_C"/>
    <property type="match status" value="1"/>
</dbReference>
<protein>
    <submittedName>
        <fullName evidence="2">DUF2384 domain-containing protein</fullName>
    </submittedName>
</protein>
<reference evidence="2 3" key="1">
    <citation type="submission" date="2019-09" db="EMBL/GenBank/DDBJ databases">
        <title>Taxonomy of Antarctic Massilia spp.: description of Massilia rubra sp. nov., Massilia aquatica sp. nov., Massilia mucilaginosa sp. nov., Massilia frigida sp. nov. isolated from streams, lakes and regoliths.</title>
        <authorList>
            <person name="Holochova P."/>
            <person name="Sedlacek I."/>
            <person name="Kralova S."/>
            <person name="Maslanova I."/>
            <person name="Busse H.-J."/>
            <person name="Stankova E."/>
            <person name="Vrbovska V."/>
            <person name="Kovarovic V."/>
            <person name="Bartak M."/>
            <person name="Svec P."/>
            <person name="Pantucek R."/>
        </authorList>
    </citation>
    <scope>NUCLEOTIDE SEQUENCE [LARGE SCALE GENOMIC DNA]</scope>
    <source>
        <strain evidence="2 3">CCM 8693</strain>
    </source>
</reference>
<gene>
    <name evidence="2" type="ORF">F1609_33020</name>
</gene>
<organism evidence="2 3">
    <name type="scientific">Massilia aquatica</name>
    <dbReference type="NCBI Taxonomy" id="2609000"/>
    <lineage>
        <taxon>Bacteria</taxon>
        <taxon>Pseudomonadati</taxon>
        <taxon>Pseudomonadota</taxon>
        <taxon>Betaproteobacteria</taxon>
        <taxon>Burkholderiales</taxon>
        <taxon>Oxalobacteraceae</taxon>
        <taxon>Telluria group</taxon>
        <taxon>Massilia</taxon>
    </lineage>
</organism>
<feature type="domain" description="Antitoxin Xre/MbcA/ParS-like toxin-binding" evidence="1">
    <location>
        <begin position="107"/>
        <end position="146"/>
    </location>
</feature>
<sequence>MQRCGRNSMLGAVQLDLLEDVMDKYVRAYLTEPLERVGAIRDGVEQAELVALAADLNISVQSLRKALRVKGGAYRCSADASERILGLMALIGQVDTMVHRHNPDAKFGAAAWLGNWLNNPVGALGGIRPASLLDTMAGMAILSNLLALSGSGAFA</sequence>
<evidence type="ECO:0000259" key="1">
    <source>
        <dbReference type="Pfam" id="PF09722"/>
    </source>
</evidence>